<evidence type="ECO:0000313" key="2">
    <source>
        <dbReference type="EMBL" id="ODA66087.1"/>
    </source>
</evidence>
<keyword evidence="1" id="KW-1133">Transmembrane helix</keyword>
<dbReference type="EMBL" id="MASI01000010">
    <property type="protein sequence ID" value="ODA66087.1"/>
    <property type="molecule type" value="Genomic_DNA"/>
</dbReference>
<keyword evidence="3" id="KW-1185">Reference proteome</keyword>
<protein>
    <submittedName>
        <fullName evidence="2">Uncharacterized protein</fullName>
    </submittedName>
</protein>
<gene>
    <name evidence="2" type="ORF">A7A08_02939</name>
</gene>
<evidence type="ECO:0000256" key="1">
    <source>
        <dbReference type="SAM" id="Phobius"/>
    </source>
</evidence>
<keyword evidence="1" id="KW-0812">Transmembrane</keyword>
<feature type="transmembrane region" description="Helical" evidence="1">
    <location>
        <begin position="28"/>
        <end position="47"/>
    </location>
</feature>
<dbReference type="Proteomes" id="UP000095087">
    <property type="component" value="Unassembled WGS sequence"/>
</dbReference>
<dbReference type="AlphaFoldDB" id="A0A1E2RV15"/>
<keyword evidence="1" id="KW-0472">Membrane</keyword>
<name>A0A1E2RV15_9HYPH</name>
<sequence>MIVAPVWISTLCDVTDEEATNAIATPPVPFTVAPLATVMSVLLALLLV</sequence>
<comment type="caution">
    <text evidence="2">The sequence shown here is derived from an EMBL/GenBank/DDBJ whole genome shotgun (WGS) entry which is preliminary data.</text>
</comment>
<reference evidence="2 3" key="1">
    <citation type="submission" date="2016-07" db="EMBL/GenBank/DDBJ databases">
        <title>Draft genome sequence of Methyloligella halotolerans C2T (VKM B-2706T=CCUG 61687T=DSM 25045T), a halotolerant polyhydroxybutyrate accumulating methylotroph.</title>
        <authorList>
            <person name="Vasilenko O.V."/>
            <person name="Doronina N.V."/>
            <person name="Poroshina M.N."/>
            <person name="Tarlachkov S.V."/>
            <person name="Trotsenko Y.A."/>
        </authorList>
    </citation>
    <scope>NUCLEOTIDE SEQUENCE [LARGE SCALE GENOMIC DNA]</scope>
    <source>
        <strain evidence="2 3">VKM B-2706</strain>
    </source>
</reference>
<accession>A0A1E2RV15</accession>
<evidence type="ECO:0000313" key="3">
    <source>
        <dbReference type="Proteomes" id="UP000095087"/>
    </source>
</evidence>
<proteinExistence type="predicted"/>
<organism evidence="2 3">
    <name type="scientific">Methyloligella halotolerans</name>
    <dbReference type="NCBI Taxonomy" id="1177755"/>
    <lineage>
        <taxon>Bacteria</taxon>
        <taxon>Pseudomonadati</taxon>
        <taxon>Pseudomonadota</taxon>
        <taxon>Alphaproteobacteria</taxon>
        <taxon>Hyphomicrobiales</taxon>
        <taxon>Hyphomicrobiaceae</taxon>
        <taxon>Methyloligella</taxon>
    </lineage>
</organism>